<dbReference type="EMBL" id="LYPB01000049">
    <property type="protein sequence ID" value="OAS21382.1"/>
    <property type="molecule type" value="Genomic_DNA"/>
</dbReference>
<protein>
    <submittedName>
        <fullName evidence="2">Uncharacterized protein</fullName>
    </submittedName>
</protein>
<keyword evidence="1" id="KW-0812">Transmembrane</keyword>
<keyword evidence="1" id="KW-1133">Transmembrane helix</keyword>
<sequence length="236" mass="28274">MFDKIVGYISNKKWLLILIVLFFPFFLIPFVAFILNLSLILGSFLPGWMILLRGDTDELVSVSTFIYYYTCFLAIEVTGILSYAVYQFSIKKESNDVYERNKERRLKHVRKIVLINDELQENQKLYLKERGNSKWSFYSEMEHNHFRVQFAYHIEGQEFKLAQWRELKGDLNIILSEINNIDLFIKMEYIYLGLNEIISHQDKNELDLTLFKNLNETLQIVKQENEKIINYLSYYQ</sequence>
<keyword evidence="3" id="KW-1185">Reference proteome</keyword>
<name>A0A198AJH6_9BACL</name>
<proteinExistence type="predicted"/>
<evidence type="ECO:0000313" key="3">
    <source>
        <dbReference type="Proteomes" id="UP000078454"/>
    </source>
</evidence>
<dbReference type="OrthoDB" id="10012974at2"/>
<comment type="caution">
    <text evidence="2">The sequence shown here is derived from an EMBL/GenBank/DDBJ whole genome shotgun (WGS) entry which is preliminary data.</text>
</comment>
<gene>
    <name evidence="2" type="ORF">A8708_31435</name>
</gene>
<keyword evidence="1" id="KW-0472">Membrane</keyword>
<evidence type="ECO:0000313" key="2">
    <source>
        <dbReference type="EMBL" id="OAS21382.1"/>
    </source>
</evidence>
<dbReference type="Proteomes" id="UP000078454">
    <property type="component" value="Unassembled WGS sequence"/>
</dbReference>
<evidence type="ECO:0000256" key="1">
    <source>
        <dbReference type="SAM" id="Phobius"/>
    </source>
</evidence>
<feature type="transmembrane region" description="Helical" evidence="1">
    <location>
        <begin position="65"/>
        <end position="86"/>
    </location>
</feature>
<feature type="transmembrane region" description="Helical" evidence="1">
    <location>
        <begin position="14"/>
        <end position="45"/>
    </location>
</feature>
<organism evidence="2 3">
    <name type="scientific">Paenibacillus oryzisoli</name>
    <dbReference type="NCBI Taxonomy" id="1850517"/>
    <lineage>
        <taxon>Bacteria</taxon>
        <taxon>Bacillati</taxon>
        <taxon>Bacillota</taxon>
        <taxon>Bacilli</taxon>
        <taxon>Bacillales</taxon>
        <taxon>Paenibacillaceae</taxon>
        <taxon>Paenibacillus</taxon>
    </lineage>
</organism>
<dbReference type="RefSeq" id="WP_068662953.1">
    <property type="nucleotide sequence ID" value="NZ_LYPB01000049.1"/>
</dbReference>
<reference evidence="2 3" key="1">
    <citation type="submission" date="2016-05" db="EMBL/GenBank/DDBJ databases">
        <title>Paenibacillus sp. 1ZS3-15 nov., isolated from the rhizosphere soil.</title>
        <authorList>
            <person name="Zhang X.X."/>
            <person name="Zhang J."/>
        </authorList>
    </citation>
    <scope>NUCLEOTIDE SEQUENCE [LARGE SCALE GENOMIC DNA]</scope>
    <source>
        <strain evidence="2 3">1ZS3-15</strain>
    </source>
</reference>
<dbReference type="AlphaFoldDB" id="A0A198AJH6"/>
<accession>A0A198AJH6</accession>